<dbReference type="PATRIC" id="fig|595434.4.peg.4185"/>
<evidence type="ECO:0000313" key="2">
    <source>
        <dbReference type="Proteomes" id="UP000036367"/>
    </source>
</evidence>
<dbReference type="AlphaFoldDB" id="A0A0J1B9W1"/>
<name>A0A0J1B9W1_RHOIS</name>
<sequence>MWSLAHASGCESLQQQGVTRWVSFAVNNAILFRWHLRGGSV</sequence>
<dbReference type="Proteomes" id="UP000036367">
    <property type="component" value="Unassembled WGS sequence"/>
</dbReference>
<dbReference type="EMBL" id="LECT01000036">
    <property type="protein sequence ID" value="KLU03512.1"/>
    <property type="molecule type" value="Genomic_DNA"/>
</dbReference>
<proteinExistence type="predicted"/>
<reference evidence="1" key="1">
    <citation type="submission" date="2015-05" db="EMBL/GenBank/DDBJ databases">
        <title>Permanent draft genome of Rhodopirellula islandicus K833.</title>
        <authorList>
            <person name="Kizina J."/>
            <person name="Richter M."/>
            <person name="Glockner F.O."/>
            <person name="Harder J."/>
        </authorList>
    </citation>
    <scope>NUCLEOTIDE SEQUENCE [LARGE SCALE GENOMIC DNA]</scope>
    <source>
        <strain evidence="1">K833</strain>
    </source>
</reference>
<comment type="caution">
    <text evidence="1">The sequence shown here is derived from an EMBL/GenBank/DDBJ whole genome shotgun (WGS) entry which is preliminary data.</text>
</comment>
<organism evidence="1 2">
    <name type="scientific">Rhodopirellula islandica</name>
    <dbReference type="NCBI Taxonomy" id="595434"/>
    <lineage>
        <taxon>Bacteria</taxon>
        <taxon>Pseudomonadati</taxon>
        <taxon>Planctomycetota</taxon>
        <taxon>Planctomycetia</taxon>
        <taxon>Pirellulales</taxon>
        <taxon>Pirellulaceae</taxon>
        <taxon>Rhodopirellula</taxon>
    </lineage>
</organism>
<evidence type="ECO:0000313" key="1">
    <source>
        <dbReference type="EMBL" id="KLU03512.1"/>
    </source>
</evidence>
<gene>
    <name evidence="1" type="ORF">RISK_004409</name>
</gene>
<keyword evidence="2" id="KW-1185">Reference proteome</keyword>
<accession>A0A0J1B9W1</accession>
<protein>
    <submittedName>
        <fullName evidence="1">Uncharacterized protein</fullName>
    </submittedName>
</protein>